<comment type="caution">
    <text evidence="2">The sequence shown here is derived from an EMBL/GenBank/DDBJ whole genome shotgun (WGS) entry which is preliminary data.</text>
</comment>
<dbReference type="EMBL" id="JAAGOH010000007">
    <property type="protein sequence ID" value="NDY91191.1"/>
    <property type="molecule type" value="Genomic_DNA"/>
</dbReference>
<dbReference type="PANTHER" id="PTHR30399">
    <property type="entry name" value="UNCHARACTERIZED PROTEIN YGJP"/>
    <property type="match status" value="1"/>
</dbReference>
<dbReference type="Pfam" id="PF01863">
    <property type="entry name" value="YgjP-like"/>
    <property type="match status" value="1"/>
</dbReference>
<organism evidence="2 3">
    <name type="scientific">Ideonella livida</name>
    <dbReference type="NCBI Taxonomy" id="2707176"/>
    <lineage>
        <taxon>Bacteria</taxon>
        <taxon>Pseudomonadati</taxon>
        <taxon>Pseudomonadota</taxon>
        <taxon>Betaproteobacteria</taxon>
        <taxon>Burkholderiales</taxon>
        <taxon>Sphaerotilaceae</taxon>
        <taxon>Ideonella</taxon>
    </lineage>
</organism>
<dbReference type="RefSeq" id="WP_163457037.1">
    <property type="nucleotide sequence ID" value="NZ_JAAGOH010000007.1"/>
</dbReference>
<accession>A0A7C9PGV6</accession>
<protein>
    <submittedName>
        <fullName evidence="2">M48 family metallopeptidase</fullName>
    </submittedName>
</protein>
<evidence type="ECO:0000313" key="2">
    <source>
        <dbReference type="EMBL" id="NDY91191.1"/>
    </source>
</evidence>
<proteinExistence type="predicted"/>
<dbReference type="PANTHER" id="PTHR30399:SF1">
    <property type="entry name" value="UTP PYROPHOSPHATASE"/>
    <property type="match status" value="1"/>
</dbReference>
<evidence type="ECO:0000313" key="3">
    <source>
        <dbReference type="Proteomes" id="UP000484255"/>
    </source>
</evidence>
<dbReference type="AlphaFoldDB" id="A0A7C9PGV6"/>
<dbReference type="CDD" id="cd07344">
    <property type="entry name" value="M48_yhfN_like"/>
    <property type="match status" value="1"/>
</dbReference>
<sequence length="306" mass="34095">MPRPARVSPVAGAPPDQLSLFDRLDQAFPGARPTLPKRPMPVAATAAGLVHPQATHRLQLGPLLLGYQLKRAARRSIGFVVRPEGLSVTAPRWVRQADIEDALRHKADWVLRKLQEQQERLRRQGQARVAWGEGAELPYLGAPLRLRLDAGLHGVRWLPALLAGQAPQLCLGLPADTPAKRLREVVQAWLQQQALALFHQRCAQFAPQLGVQPRRVRLSAARTRWGSASADGNIRLNWRLIHLPLDVIDYVVVHELAHLREMNHSPAFWALVQAVLPDMQARRAALRHPVLPPWDDDAPGPQDADE</sequence>
<name>A0A7C9PGV6_9BURK</name>
<dbReference type="Proteomes" id="UP000484255">
    <property type="component" value="Unassembled WGS sequence"/>
</dbReference>
<evidence type="ECO:0000259" key="1">
    <source>
        <dbReference type="Pfam" id="PF01863"/>
    </source>
</evidence>
<gene>
    <name evidence="2" type="ORF">G3A44_08285</name>
</gene>
<dbReference type="Gene3D" id="3.30.2010.10">
    <property type="entry name" value="Metalloproteases ('zincins'), catalytic domain"/>
    <property type="match status" value="1"/>
</dbReference>
<keyword evidence="3" id="KW-1185">Reference proteome</keyword>
<reference evidence="2 3" key="1">
    <citation type="submission" date="2020-02" db="EMBL/GenBank/DDBJ databases">
        <title>Ideonella bacterium strain TBM-1.</title>
        <authorList>
            <person name="Chen W.-M."/>
        </authorList>
    </citation>
    <scope>NUCLEOTIDE SEQUENCE [LARGE SCALE GENOMIC DNA]</scope>
    <source>
        <strain evidence="2 3">TBM-1</strain>
    </source>
</reference>
<dbReference type="InterPro" id="IPR002725">
    <property type="entry name" value="YgjP-like_metallopeptidase"/>
</dbReference>
<dbReference type="InterPro" id="IPR053136">
    <property type="entry name" value="UTP_pyrophosphatase-like"/>
</dbReference>
<feature type="domain" description="YgjP-like metallopeptidase" evidence="1">
    <location>
        <begin position="75"/>
        <end position="288"/>
    </location>
</feature>